<protein>
    <recommendedName>
        <fullName evidence="2">Isoprenyl transferase</fullName>
        <ecNumber evidence="2">2.5.1.-</ecNumber>
    </recommendedName>
</protein>
<sequence>MVIPNHVAIILDGNGRWAKAKGMPRTYGHVKGCENLEKICSIAKELGVKYLTVFAFSTENWKRSKDEVDGLMKLFRNYMKKCLKIARDNKMRVRVIGEPSVFDEDLQARIRELEEYSSQFDELHFQIALNYGSRDELKRAVQDLARDVKKGVLDPELITEDTISAYLDTKGLPDPDLLIRTSGEERLSNFLMWQLAYTEFYFTDVAWPDFNKAEFEKAIQKFNQRDRRYGGVKEE</sequence>
<feature type="binding site" evidence="2">
    <location>
        <begin position="13"/>
        <end position="16"/>
    </location>
    <ligand>
        <name>substrate</name>
    </ligand>
</feature>
<feature type="binding site" evidence="2">
    <location>
        <position position="25"/>
    </location>
    <ligand>
        <name>substrate</name>
    </ligand>
</feature>
<dbReference type="NCBIfam" id="NF011405">
    <property type="entry name" value="PRK14830.1"/>
    <property type="match status" value="1"/>
</dbReference>
<feature type="binding site" evidence="2">
    <location>
        <begin position="186"/>
        <end position="188"/>
    </location>
    <ligand>
        <name>substrate</name>
    </ligand>
</feature>
<feature type="binding site" evidence="2">
    <location>
        <position position="17"/>
    </location>
    <ligand>
        <name>substrate</name>
    </ligand>
</feature>
<keyword evidence="2" id="KW-0479">Metal-binding</keyword>
<dbReference type="SUPFAM" id="SSF64005">
    <property type="entry name" value="Undecaprenyl diphosphate synthase"/>
    <property type="match status" value="1"/>
</dbReference>
<dbReference type="PANTHER" id="PTHR10291:SF0">
    <property type="entry name" value="DEHYDRODOLICHYL DIPHOSPHATE SYNTHASE 2"/>
    <property type="match status" value="1"/>
</dbReference>
<feature type="active site" evidence="2">
    <location>
        <position position="12"/>
    </location>
</feature>
<reference evidence="3 4" key="1">
    <citation type="submission" date="2024-04" db="EMBL/GenBank/DDBJ databases">
        <title>Defined microbial consortia suppress multidrug-resistant proinflammatory Enterobacteriaceae via ecological control.</title>
        <authorList>
            <person name="Furuichi M."/>
            <person name="Kawaguchi T."/>
            <person name="Pust M."/>
            <person name="Yasuma K."/>
            <person name="Plichta D."/>
            <person name="Hasegawa N."/>
            <person name="Ohya T."/>
            <person name="Bhattarai S."/>
            <person name="Sasajima S."/>
            <person name="Aoto Y."/>
            <person name="Tuganbaev T."/>
            <person name="Yaginuma M."/>
            <person name="Ueda M."/>
            <person name="Okahashi N."/>
            <person name="Amafuji K."/>
            <person name="Kiridooshi Y."/>
            <person name="Sugita K."/>
            <person name="Strazar M."/>
            <person name="Skelly A."/>
            <person name="Suda W."/>
            <person name="Hattori M."/>
            <person name="Nakamoto N."/>
            <person name="Caballero S."/>
            <person name="Norman J."/>
            <person name="Olle B."/>
            <person name="Tanoue T."/>
            <person name="Arita M."/>
            <person name="Bucci V."/>
            <person name="Atarashi K."/>
            <person name="Xavier R."/>
            <person name="Honda K."/>
        </authorList>
    </citation>
    <scope>NUCLEOTIDE SEQUENCE [LARGE SCALE GENOMIC DNA]</scope>
    <source>
        <strain evidence="4">k04-0078-D8-1</strain>
    </source>
</reference>
<gene>
    <name evidence="3" type="primary">uppS</name>
    <name evidence="3" type="ORF">K040078D81_28820</name>
</gene>
<feature type="binding site" evidence="2">
    <location>
        <begin position="57"/>
        <end position="59"/>
    </location>
    <ligand>
        <name>substrate</name>
    </ligand>
</feature>
<organism evidence="3 4">
    <name type="scientific">Blautia hominis</name>
    <dbReference type="NCBI Taxonomy" id="2025493"/>
    <lineage>
        <taxon>Bacteria</taxon>
        <taxon>Bacillati</taxon>
        <taxon>Bacillota</taxon>
        <taxon>Clostridia</taxon>
        <taxon>Lachnospirales</taxon>
        <taxon>Lachnospiraceae</taxon>
        <taxon>Blautia</taxon>
    </lineage>
</organism>
<feature type="binding site" evidence="2">
    <location>
        <position position="29"/>
    </location>
    <ligand>
        <name>substrate</name>
    </ligand>
</feature>
<comment type="cofactor">
    <cofactor evidence="2">
        <name>Mg(2+)</name>
        <dbReference type="ChEBI" id="CHEBI:18420"/>
    </cofactor>
    <text evidence="2">Binds 2 magnesium ions per subunit.</text>
</comment>
<dbReference type="InterPro" id="IPR001441">
    <property type="entry name" value="UPP_synth-like"/>
</dbReference>
<dbReference type="EMBL" id="BAABYW010000001">
    <property type="protein sequence ID" value="GAA6408765.1"/>
    <property type="molecule type" value="Genomic_DNA"/>
</dbReference>
<dbReference type="EC" id="2.5.1.-" evidence="2"/>
<comment type="caution">
    <text evidence="3">The sequence shown here is derived from an EMBL/GenBank/DDBJ whole genome shotgun (WGS) entry which is preliminary data.</text>
</comment>
<dbReference type="NCBIfam" id="TIGR00055">
    <property type="entry name" value="uppS"/>
    <property type="match status" value="1"/>
</dbReference>
<evidence type="ECO:0000256" key="2">
    <source>
        <dbReference type="HAMAP-Rule" id="MF_01139"/>
    </source>
</evidence>
<dbReference type="RefSeq" id="WP_104805679.1">
    <property type="nucleotide sequence ID" value="NZ_BAABYW010000001.1"/>
</dbReference>
<evidence type="ECO:0000256" key="1">
    <source>
        <dbReference type="ARBA" id="ARBA00022679"/>
    </source>
</evidence>
<comment type="similarity">
    <text evidence="2">Belongs to the UPP synthase family.</text>
</comment>
<feature type="binding site" evidence="2">
    <location>
        <position position="61"/>
    </location>
    <ligand>
        <name>substrate</name>
    </ligand>
</feature>
<dbReference type="Proteomes" id="UP001600943">
    <property type="component" value="Unassembled WGS sequence"/>
</dbReference>
<name>A0ABQ0BBD0_9FIRM</name>
<feature type="binding site" evidence="2">
    <location>
        <position position="12"/>
    </location>
    <ligand>
        <name>Mg(2+)</name>
        <dbReference type="ChEBI" id="CHEBI:18420"/>
    </ligand>
</feature>
<dbReference type="PANTHER" id="PTHR10291">
    <property type="entry name" value="DEHYDRODOLICHYL DIPHOSPHATE SYNTHASE FAMILY MEMBER"/>
    <property type="match status" value="1"/>
</dbReference>
<evidence type="ECO:0000313" key="3">
    <source>
        <dbReference type="EMBL" id="GAA6408765.1"/>
    </source>
</evidence>
<dbReference type="Pfam" id="PF01255">
    <property type="entry name" value="Prenyltransf"/>
    <property type="match status" value="1"/>
</dbReference>
<comment type="function">
    <text evidence="2">Catalyzes the condensation of isopentenyl diphosphate (IPP) with allylic pyrophosphates generating different type of terpenoids.</text>
</comment>
<accession>A0ABQ0BBD0</accession>
<keyword evidence="2" id="KW-0460">Magnesium</keyword>
<keyword evidence="4" id="KW-1185">Reference proteome</keyword>
<feature type="binding site" evidence="2">
    <location>
        <position position="63"/>
    </location>
    <ligand>
        <name>substrate</name>
    </ligand>
</feature>
<evidence type="ECO:0000313" key="4">
    <source>
        <dbReference type="Proteomes" id="UP001600943"/>
    </source>
</evidence>
<proteinExistence type="inferred from homology"/>
<dbReference type="InterPro" id="IPR036424">
    <property type="entry name" value="UPP_synth-like_sf"/>
</dbReference>
<dbReference type="CDD" id="cd00475">
    <property type="entry name" value="Cis_IPPS"/>
    <property type="match status" value="1"/>
</dbReference>
<comment type="subunit">
    <text evidence="2">Homodimer.</text>
</comment>
<feature type="binding site" evidence="2">
    <location>
        <position position="199"/>
    </location>
    <ligand>
        <name>Mg(2+)</name>
        <dbReference type="ChEBI" id="CHEBI:18420"/>
    </ligand>
</feature>
<dbReference type="PROSITE" id="PS01066">
    <property type="entry name" value="UPP_SYNTHASE"/>
    <property type="match status" value="1"/>
</dbReference>
<dbReference type="HAMAP" id="MF_01139">
    <property type="entry name" value="ISPT"/>
    <property type="match status" value="1"/>
</dbReference>
<feature type="active site" description="Proton acceptor" evidence="2">
    <location>
        <position position="60"/>
    </location>
</feature>
<dbReference type="InterPro" id="IPR018520">
    <property type="entry name" value="UPP_synth-like_CS"/>
</dbReference>
<keyword evidence="1 2" id="KW-0808">Transferase</keyword>
<feature type="binding site" evidence="2">
    <location>
        <position position="180"/>
    </location>
    <ligand>
        <name>substrate</name>
    </ligand>
</feature>
<dbReference type="Gene3D" id="3.40.1180.10">
    <property type="entry name" value="Decaprenyl diphosphate synthase-like"/>
    <property type="match status" value="1"/>
</dbReference>